<evidence type="ECO:0000256" key="7">
    <source>
        <dbReference type="RuleBase" id="RU910716"/>
    </source>
</evidence>
<proteinExistence type="inferred from homology"/>
<dbReference type="PANTHER" id="PTHR16024">
    <property type="entry name" value="XK-RELATED PROTEIN"/>
    <property type="match status" value="1"/>
</dbReference>
<dbReference type="AlphaFoldDB" id="A0A212CF27"/>
<protein>
    <recommendedName>
        <fullName evidence="7">XK-related protein</fullName>
    </recommendedName>
</protein>
<evidence type="ECO:0000256" key="2">
    <source>
        <dbReference type="ARBA" id="ARBA00008789"/>
    </source>
</evidence>
<evidence type="ECO:0000313" key="8">
    <source>
        <dbReference type="EMBL" id="OWK04444.1"/>
    </source>
</evidence>
<evidence type="ECO:0000256" key="6">
    <source>
        <dbReference type="ARBA" id="ARBA00023136"/>
    </source>
</evidence>
<dbReference type="InterPro" id="IPR018629">
    <property type="entry name" value="XK-rel"/>
</dbReference>
<name>A0A212CF27_CEREH</name>
<dbReference type="Proteomes" id="UP000242450">
    <property type="component" value="Chromosome 21"/>
</dbReference>
<evidence type="ECO:0000256" key="5">
    <source>
        <dbReference type="ARBA" id="ARBA00022989"/>
    </source>
</evidence>
<sequence>YWFALKQGYQVAFKYGSKTENFLEKQINDRVTDLSMLRLFETYLEGCPQLALQLYIFLEHDAAIVVSCCAVSWSTVDYQVALRKSLPDKNLFNGPCPKLVYFGHLKNKLIFVFP</sequence>
<dbReference type="EMBL" id="MKHE01000021">
    <property type="protein sequence ID" value="OWK04444.1"/>
    <property type="molecule type" value="Genomic_DNA"/>
</dbReference>
<feature type="non-terminal residue" evidence="8">
    <location>
        <position position="1"/>
    </location>
</feature>
<organism evidence="8 9">
    <name type="scientific">Cervus elaphus hippelaphus</name>
    <name type="common">European red deer</name>
    <dbReference type="NCBI Taxonomy" id="46360"/>
    <lineage>
        <taxon>Eukaryota</taxon>
        <taxon>Metazoa</taxon>
        <taxon>Chordata</taxon>
        <taxon>Craniata</taxon>
        <taxon>Vertebrata</taxon>
        <taxon>Euteleostomi</taxon>
        <taxon>Mammalia</taxon>
        <taxon>Eutheria</taxon>
        <taxon>Laurasiatheria</taxon>
        <taxon>Artiodactyla</taxon>
        <taxon>Ruminantia</taxon>
        <taxon>Pecora</taxon>
        <taxon>Cervidae</taxon>
        <taxon>Cervinae</taxon>
        <taxon>Cervus</taxon>
    </lineage>
</organism>
<evidence type="ECO:0000313" key="9">
    <source>
        <dbReference type="Proteomes" id="UP000242450"/>
    </source>
</evidence>
<dbReference type="InterPro" id="IPR050895">
    <property type="entry name" value="XK-related_scramblase"/>
</dbReference>
<keyword evidence="9" id="KW-1185">Reference proteome</keyword>
<dbReference type="GO" id="GO:0005886">
    <property type="term" value="C:plasma membrane"/>
    <property type="evidence" value="ECO:0007669"/>
    <property type="project" value="UniProtKB-SubCell"/>
</dbReference>
<feature type="non-terminal residue" evidence="8">
    <location>
        <position position="114"/>
    </location>
</feature>
<comment type="caution">
    <text evidence="8">The sequence shown here is derived from an EMBL/GenBank/DDBJ whole genome shotgun (WGS) entry which is preliminary data.</text>
</comment>
<gene>
    <name evidence="8" type="ORF">Celaphus_00016305</name>
</gene>
<dbReference type="OrthoDB" id="8190653at2759"/>
<dbReference type="PANTHER" id="PTHR16024:SF13">
    <property type="entry name" value="XK-RELATED PROTEIN 9"/>
    <property type="match status" value="1"/>
</dbReference>
<keyword evidence="6" id="KW-0472">Membrane</keyword>
<evidence type="ECO:0000256" key="4">
    <source>
        <dbReference type="ARBA" id="ARBA00022692"/>
    </source>
</evidence>
<dbReference type="Pfam" id="PF09815">
    <property type="entry name" value="XK-related"/>
    <property type="match status" value="1"/>
</dbReference>
<reference evidence="8 9" key="1">
    <citation type="journal article" date="2018" name="Mol. Genet. Genomics">
        <title>The red deer Cervus elaphus genome CerEla1.0: sequencing, annotating, genes, and chromosomes.</title>
        <authorList>
            <person name="Bana N.A."/>
            <person name="Nyiri A."/>
            <person name="Nagy J."/>
            <person name="Frank K."/>
            <person name="Nagy T."/>
            <person name="Steger V."/>
            <person name="Schiller M."/>
            <person name="Lakatos P."/>
            <person name="Sugar L."/>
            <person name="Horn P."/>
            <person name="Barta E."/>
            <person name="Orosz L."/>
        </authorList>
    </citation>
    <scope>NUCLEOTIDE SEQUENCE [LARGE SCALE GENOMIC DNA]</scope>
    <source>
        <strain evidence="8">Hungarian</strain>
    </source>
</reference>
<comment type="subcellular location">
    <subcellularLocation>
        <location evidence="1">Cell membrane</location>
        <topology evidence="1">Multi-pass membrane protein</topology>
    </subcellularLocation>
    <subcellularLocation>
        <location evidence="7">Membrane</location>
        <topology evidence="7">Multi-pass membrane protein</topology>
    </subcellularLocation>
</comment>
<keyword evidence="5" id="KW-1133">Transmembrane helix</keyword>
<keyword evidence="4" id="KW-0812">Transmembrane</keyword>
<evidence type="ECO:0000256" key="3">
    <source>
        <dbReference type="ARBA" id="ARBA00022475"/>
    </source>
</evidence>
<evidence type="ECO:0000256" key="1">
    <source>
        <dbReference type="ARBA" id="ARBA00004651"/>
    </source>
</evidence>
<comment type="similarity">
    <text evidence="2 7">Belongs to the XK family.</text>
</comment>
<accession>A0A212CF27</accession>
<keyword evidence="3" id="KW-1003">Cell membrane</keyword>